<feature type="non-terminal residue" evidence="1">
    <location>
        <position position="91"/>
    </location>
</feature>
<keyword evidence="2" id="KW-1185">Reference proteome</keyword>
<proteinExistence type="predicted"/>
<protein>
    <submittedName>
        <fullName evidence="1">Uncharacterized protein</fullName>
    </submittedName>
</protein>
<dbReference type="EMBL" id="JSCE01000024">
    <property type="protein sequence ID" value="KHM53012.1"/>
    <property type="molecule type" value="Genomic_DNA"/>
</dbReference>
<dbReference type="STRING" id="82374.NZ47_01565"/>
<sequence length="91" mass="10031">MEQDSFKVLEYKKILERLQNKAGSILGKELAGGLQPSSDIDEVKERLRETAEAVMVSSMANPPLGGIRDIRELMKKIGIGAIIETSEIMDV</sequence>
<evidence type="ECO:0000313" key="1">
    <source>
        <dbReference type="EMBL" id="KHM53012.1"/>
    </source>
</evidence>
<reference evidence="1 2" key="1">
    <citation type="journal article" date="2013" name="PLoS ONE">
        <title>Identification and characterization of three novel lipases belonging to families II and V from Anaerovibrio lipolyticus 5ST.</title>
        <authorList>
            <person name="Prive F."/>
            <person name="Kaderbhai N.N."/>
            <person name="Girdwood S."/>
            <person name="Worgan H.J."/>
            <person name="Pinloche E."/>
            <person name="Scollan N.D."/>
            <person name="Huws S.A."/>
            <person name="Newbold C.J."/>
        </authorList>
    </citation>
    <scope>NUCLEOTIDE SEQUENCE [LARGE SCALE GENOMIC DNA]</scope>
    <source>
        <strain evidence="1 2">5S</strain>
    </source>
</reference>
<organism evidence="1 2">
    <name type="scientific">Anaerovibrio lipolyticus</name>
    <dbReference type="NCBI Taxonomy" id="82374"/>
    <lineage>
        <taxon>Bacteria</taxon>
        <taxon>Bacillati</taxon>
        <taxon>Bacillota</taxon>
        <taxon>Negativicutes</taxon>
        <taxon>Selenomonadales</taxon>
        <taxon>Selenomonadaceae</taxon>
        <taxon>Anaerovibrio</taxon>
    </lineage>
</organism>
<dbReference type="Proteomes" id="UP000030993">
    <property type="component" value="Unassembled WGS sequence"/>
</dbReference>
<accession>A0A0B2K4K9</accession>
<comment type="caution">
    <text evidence="1">The sequence shown here is derived from an EMBL/GenBank/DDBJ whole genome shotgun (WGS) entry which is preliminary data.</text>
</comment>
<evidence type="ECO:0000313" key="2">
    <source>
        <dbReference type="Proteomes" id="UP000030993"/>
    </source>
</evidence>
<gene>
    <name evidence="1" type="ORF">NZ47_01565</name>
</gene>
<dbReference type="AlphaFoldDB" id="A0A0B2K4K9"/>
<name>A0A0B2K4K9_9FIRM</name>